<feature type="binding site" evidence="5">
    <location>
        <position position="302"/>
    </location>
    <ligand>
        <name>substrate</name>
    </ligand>
</feature>
<comment type="cofactor">
    <cofactor evidence="1 5 7 8">
        <name>pyridoxal 5'-phosphate</name>
        <dbReference type="ChEBI" id="CHEBI:597326"/>
    </cofactor>
</comment>
<keyword evidence="5" id="KW-0028">Amino-acid biosynthesis</keyword>
<dbReference type="InterPro" id="IPR002986">
    <property type="entry name" value="DAP_deCOOHase_LysA"/>
</dbReference>
<dbReference type="Gene3D" id="3.20.20.10">
    <property type="entry name" value="Alanine racemase"/>
    <property type="match status" value="1"/>
</dbReference>
<comment type="subunit">
    <text evidence="5">Homodimer.</text>
</comment>
<feature type="binding site" evidence="5">
    <location>
        <position position="231"/>
    </location>
    <ligand>
        <name>pyridoxal 5'-phosphate</name>
        <dbReference type="ChEBI" id="CHEBI:597326"/>
    </ligand>
</feature>
<dbReference type="InterPro" id="IPR009006">
    <property type="entry name" value="Ala_racemase/Decarboxylase_C"/>
</dbReference>
<evidence type="ECO:0000313" key="11">
    <source>
        <dbReference type="EMBL" id="HGU42730.1"/>
    </source>
</evidence>
<feature type="active site" description="Proton donor" evidence="7">
    <location>
        <position position="332"/>
    </location>
</feature>
<dbReference type="EMBL" id="DSZT01000243">
    <property type="protein sequence ID" value="HGU42730.1"/>
    <property type="molecule type" value="Genomic_DNA"/>
</dbReference>
<protein>
    <recommendedName>
        <fullName evidence="5 6">Diaminopimelate decarboxylase</fullName>
        <shortName evidence="5">DAP decarboxylase</shortName>
        <shortName evidence="5">DAPDC</shortName>
        <ecNumber evidence="5 6">4.1.1.20</ecNumber>
    </recommendedName>
</protein>
<keyword evidence="3 5" id="KW-0663">Pyridoxal phosphate</keyword>
<evidence type="ECO:0000256" key="1">
    <source>
        <dbReference type="ARBA" id="ARBA00001933"/>
    </source>
</evidence>
<dbReference type="Pfam" id="PF02784">
    <property type="entry name" value="Orn_Arg_deC_N"/>
    <property type="match status" value="1"/>
</dbReference>
<evidence type="ECO:0000256" key="6">
    <source>
        <dbReference type="NCBIfam" id="TIGR01048"/>
    </source>
</evidence>
<dbReference type="OrthoDB" id="9802241at2"/>
<dbReference type="PRINTS" id="PR01179">
    <property type="entry name" value="ODADCRBXLASE"/>
</dbReference>
<comment type="similarity">
    <text evidence="5">Belongs to the Orn/Lys/Arg decarboxylase class-II family. LysA subfamily.</text>
</comment>
<dbReference type="InterPro" id="IPR000183">
    <property type="entry name" value="Orn/DAP/Arg_de-COase"/>
</dbReference>
<dbReference type="GO" id="GO:0008836">
    <property type="term" value="F:diaminopimelate decarboxylase activity"/>
    <property type="evidence" value="ECO:0007669"/>
    <property type="project" value="UniProtKB-UniRule"/>
</dbReference>
<feature type="binding site" evidence="5">
    <location>
        <position position="333"/>
    </location>
    <ligand>
        <name>substrate</name>
    </ligand>
</feature>
<comment type="pathway">
    <text evidence="5 8">Amino-acid biosynthesis; L-lysine biosynthesis via DAP pathway; L-lysine from DL-2,6-diaminopimelate: step 1/1.</text>
</comment>
<feature type="binding site" evidence="5">
    <location>
        <position position="361"/>
    </location>
    <ligand>
        <name>pyridoxal 5'-phosphate</name>
        <dbReference type="ChEBI" id="CHEBI:597326"/>
    </ligand>
</feature>
<dbReference type="PANTHER" id="PTHR43727:SF2">
    <property type="entry name" value="GROUP IV DECARBOXYLASE"/>
    <property type="match status" value="1"/>
</dbReference>
<keyword evidence="2 5" id="KW-0210">Decarboxylase</keyword>
<feature type="binding site" evidence="5">
    <location>
        <begin position="263"/>
        <end position="266"/>
    </location>
    <ligand>
        <name>pyridoxal 5'-phosphate</name>
        <dbReference type="ChEBI" id="CHEBI:597326"/>
    </ligand>
</feature>
<proteinExistence type="inferred from homology"/>
<feature type="binding site" evidence="5">
    <location>
        <position position="306"/>
    </location>
    <ligand>
        <name>substrate</name>
    </ligand>
</feature>
<keyword evidence="4 5" id="KW-0456">Lyase</keyword>
<dbReference type="InterPro" id="IPR022644">
    <property type="entry name" value="De-COase2_N"/>
</dbReference>
<feature type="binding site" evidence="5">
    <location>
        <position position="361"/>
    </location>
    <ligand>
        <name>substrate</name>
    </ligand>
</feature>
<gene>
    <name evidence="5 11" type="primary">lysA</name>
    <name evidence="11" type="ORF">ENT72_07450</name>
    <name evidence="10" type="ORF">ENU12_06930</name>
</gene>
<comment type="catalytic activity">
    <reaction evidence="5 8">
        <text>meso-2,6-diaminopimelate + H(+) = L-lysine + CO2</text>
        <dbReference type="Rhea" id="RHEA:15101"/>
        <dbReference type="ChEBI" id="CHEBI:15378"/>
        <dbReference type="ChEBI" id="CHEBI:16526"/>
        <dbReference type="ChEBI" id="CHEBI:32551"/>
        <dbReference type="ChEBI" id="CHEBI:57791"/>
        <dbReference type="EC" id="4.1.1.20"/>
    </reaction>
</comment>
<dbReference type="PRINTS" id="PR01181">
    <property type="entry name" value="DAPDCRBXLASE"/>
</dbReference>
<name>A0A7C4W7S9_FERPE</name>
<feature type="modified residue" description="N6-(pyridoxal phosphate)lysine" evidence="5 7">
    <location>
        <position position="60"/>
    </location>
</feature>
<dbReference type="UniPathway" id="UPA00034">
    <property type="reaction ID" value="UER00027"/>
</dbReference>
<dbReference type="EMBL" id="DTBH01000146">
    <property type="protein sequence ID" value="HGQ77620.1"/>
    <property type="molecule type" value="Genomic_DNA"/>
</dbReference>
<dbReference type="PROSITE" id="PS00878">
    <property type="entry name" value="ODR_DC_2_1"/>
    <property type="match status" value="1"/>
</dbReference>
<sequence length="403" mass="45539">MNVFNCTTINDLLSEELVQELSSSYGTPLYVYFERIIRERARSVLGIFNGINIFPTFACKANNNPNLLRILKEEGFGTDIVTLGEYYASKLAEIPDERIVWNGNGKSLKEMSLLSKVRYINVDSIEELERWKDVASKFDNIPELFLRINPDVDSKTHPYISTGLKKNKFGIPIEMVERALKIVKTSNLELVGFHIHIGSQITDVDPFYEALGQTVELSKSYGFRKINIGGGWGINYKDKELNLSKYREEIIPLLKDFEEVVLEIGRYIIGPAGVLILKVEYVKKTDAKTFVVVDGGMNVLIRPAMYGAFHGVRVFSSECDEKVEVDVVGPLCESGDVLATQRMLEIPKEGSYILIENAGAYGYAMASNYNSTLKPAEVLIAENKEPKLIRRRETYDDLFRTIV</sequence>
<organism evidence="11">
    <name type="scientific">Fervidobacterium pennivorans</name>
    <dbReference type="NCBI Taxonomy" id="93466"/>
    <lineage>
        <taxon>Bacteria</taxon>
        <taxon>Thermotogati</taxon>
        <taxon>Thermotogota</taxon>
        <taxon>Thermotogae</taxon>
        <taxon>Thermotogales</taxon>
        <taxon>Fervidobacteriaceae</taxon>
        <taxon>Fervidobacterium</taxon>
    </lineage>
</organism>
<feature type="domain" description="Orn/DAP/Arg decarboxylase 2 N-terminal" evidence="9">
    <location>
        <begin position="37"/>
        <end position="269"/>
    </location>
</feature>
<evidence type="ECO:0000256" key="7">
    <source>
        <dbReference type="PIRSR" id="PIRSR600183-50"/>
    </source>
</evidence>
<dbReference type="PANTHER" id="PTHR43727">
    <property type="entry name" value="DIAMINOPIMELATE DECARBOXYLASE"/>
    <property type="match status" value="1"/>
</dbReference>
<dbReference type="GO" id="GO:0030170">
    <property type="term" value="F:pyridoxal phosphate binding"/>
    <property type="evidence" value="ECO:0007669"/>
    <property type="project" value="UniProtKB-UniRule"/>
</dbReference>
<dbReference type="Gene3D" id="2.40.37.10">
    <property type="entry name" value="Lyase, Ornithine Decarboxylase, Chain A, domain 1"/>
    <property type="match status" value="1"/>
</dbReference>
<evidence type="ECO:0000313" key="10">
    <source>
        <dbReference type="EMBL" id="HGQ77620.1"/>
    </source>
</evidence>
<accession>A0A7C4W7S9</accession>
<evidence type="ECO:0000256" key="4">
    <source>
        <dbReference type="ARBA" id="ARBA00023239"/>
    </source>
</evidence>
<dbReference type="EC" id="4.1.1.20" evidence="5 6"/>
<comment type="function">
    <text evidence="5">Specifically catalyzes the decarboxylation of meso-diaminopimelate (meso-DAP) to L-lysine.</text>
</comment>
<dbReference type="InterPro" id="IPR029066">
    <property type="entry name" value="PLP-binding_barrel"/>
</dbReference>
<dbReference type="CDD" id="cd06828">
    <property type="entry name" value="PLPDE_III_DapDC"/>
    <property type="match status" value="1"/>
</dbReference>
<dbReference type="GO" id="GO:0009089">
    <property type="term" value="P:lysine biosynthetic process via diaminopimelate"/>
    <property type="evidence" value="ECO:0007669"/>
    <property type="project" value="UniProtKB-UniRule"/>
</dbReference>
<feature type="binding site" evidence="5">
    <location>
        <position position="266"/>
    </location>
    <ligand>
        <name>substrate</name>
    </ligand>
</feature>
<dbReference type="NCBIfam" id="TIGR01048">
    <property type="entry name" value="lysA"/>
    <property type="match status" value="1"/>
</dbReference>
<comment type="caution">
    <text evidence="11">The sequence shown here is derived from an EMBL/GenBank/DDBJ whole genome shotgun (WGS) entry which is preliminary data.</text>
</comment>
<keyword evidence="5 8" id="KW-0457">Lysine biosynthesis</keyword>
<evidence type="ECO:0000259" key="9">
    <source>
        <dbReference type="Pfam" id="PF02784"/>
    </source>
</evidence>
<evidence type="ECO:0000256" key="2">
    <source>
        <dbReference type="ARBA" id="ARBA00022793"/>
    </source>
</evidence>
<evidence type="ECO:0000256" key="8">
    <source>
        <dbReference type="RuleBase" id="RU003738"/>
    </source>
</evidence>
<reference evidence="11" key="1">
    <citation type="journal article" date="2020" name="mSystems">
        <title>Genome- and Community-Level Interaction Insights into Carbon Utilization and Element Cycling Functions of Hydrothermarchaeota in Hydrothermal Sediment.</title>
        <authorList>
            <person name="Zhou Z."/>
            <person name="Liu Y."/>
            <person name="Xu W."/>
            <person name="Pan J."/>
            <person name="Luo Z.H."/>
            <person name="Li M."/>
        </authorList>
    </citation>
    <scope>NUCLEOTIDE SEQUENCE [LARGE SCALE GENOMIC DNA]</scope>
    <source>
        <strain evidence="11">SpSt-604</strain>
        <strain evidence="10">SpSt-640</strain>
    </source>
</reference>
<dbReference type="SUPFAM" id="SSF50621">
    <property type="entry name" value="Alanine racemase C-terminal domain-like"/>
    <property type="match status" value="1"/>
</dbReference>
<evidence type="ECO:0000256" key="5">
    <source>
        <dbReference type="HAMAP-Rule" id="MF_02120"/>
    </source>
</evidence>
<dbReference type="AlphaFoldDB" id="A0A7C4W7S9"/>
<dbReference type="HAMAP" id="MF_02120">
    <property type="entry name" value="LysA"/>
    <property type="match status" value="1"/>
</dbReference>
<dbReference type="FunFam" id="3.20.20.10:FF:000003">
    <property type="entry name" value="Diaminopimelate decarboxylase"/>
    <property type="match status" value="1"/>
</dbReference>
<evidence type="ECO:0000256" key="3">
    <source>
        <dbReference type="ARBA" id="ARBA00022898"/>
    </source>
</evidence>
<dbReference type="InterPro" id="IPR022653">
    <property type="entry name" value="De-COase2_pyr-phos_BS"/>
</dbReference>
<dbReference type="SUPFAM" id="SSF51419">
    <property type="entry name" value="PLP-binding barrel"/>
    <property type="match status" value="1"/>
</dbReference>